<dbReference type="InterPro" id="IPR036770">
    <property type="entry name" value="Ankyrin_rpt-contain_sf"/>
</dbReference>
<dbReference type="Gene3D" id="1.25.40.20">
    <property type="entry name" value="Ankyrin repeat-containing domain"/>
    <property type="match status" value="2"/>
</dbReference>
<feature type="region of interest" description="Disordered" evidence="10">
    <location>
        <begin position="203"/>
        <end position="277"/>
    </location>
</feature>
<dbReference type="InterPro" id="IPR019734">
    <property type="entry name" value="TPR_rpt"/>
</dbReference>
<dbReference type="SMART" id="SM00248">
    <property type="entry name" value="ANK"/>
    <property type="match status" value="9"/>
</dbReference>
<comment type="caution">
    <text evidence="13">The sequence shown here is derived from an EMBL/GenBank/DDBJ whole genome shotgun (WGS) entry which is preliminary data.</text>
</comment>
<evidence type="ECO:0000256" key="3">
    <source>
        <dbReference type="ARBA" id="ARBA00022803"/>
    </source>
</evidence>
<evidence type="ECO:0000256" key="1">
    <source>
        <dbReference type="ARBA" id="ARBA00022553"/>
    </source>
</evidence>
<evidence type="ECO:0000256" key="5">
    <source>
        <dbReference type="ARBA" id="ARBA00023043"/>
    </source>
</evidence>
<dbReference type="SUPFAM" id="SSF48452">
    <property type="entry name" value="TPR-like"/>
    <property type="match status" value="1"/>
</dbReference>
<feature type="compositionally biased region" description="Polar residues" evidence="10">
    <location>
        <begin position="203"/>
        <end position="228"/>
    </location>
</feature>
<evidence type="ECO:0000259" key="11">
    <source>
        <dbReference type="Pfam" id="PF25520"/>
    </source>
</evidence>
<evidence type="ECO:0000259" key="12">
    <source>
        <dbReference type="Pfam" id="PF25521"/>
    </source>
</evidence>
<keyword evidence="5 8" id="KW-0040">ANK repeat</keyword>
<dbReference type="InterPro" id="IPR050889">
    <property type="entry name" value="Dendritic_Spine_Reg/Scaffold"/>
</dbReference>
<feature type="compositionally biased region" description="Low complexity" evidence="10">
    <location>
        <begin position="1639"/>
        <end position="1650"/>
    </location>
</feature>
<dbReference type="FunFam" id="1.25.40.20:FF:000036">
    <property type="entry name" value="protein TANC2 isoform X2"/>
    <property type="match status" value="1"/>
</dbReference>
<feature type="compositionally biased region" description="Basic and acidic residues" evidence="10">
    <location>
        <begin position="1528"/>
        <end position="1551"/>
    </location>
</feature>
<name>A0A5A9P0M0_9TELE</name>
<keyword evidence="14" id="KW-1185">Reference proteome</keyword>
<dbReference type="PROSITE" id="PS50297">
    <property type="entry name" value="ANK_REP_REGION"/>
    <property type="match status" value="5"/>
</dbReference>
<reference evidence="13 14" key="1">
    <citation type="journal article" date="2019" name="Mol. Ecol. Resour.">
        <title>Chromosome-level genome assembly of Triplophysa tibetana, a fish adapted to the harsh high-altitude environment of the Tibetan Plateau.</title>
        <authorList>
            <person name="Yang X."/>
            <person name="Liu H."/>
            <person name="Ma Z."/>
            <person name="Zou Y."/>
            <person name="Zou M."/>
            <person name="Mao Y."/>
            <person name="Li X."/>
            <person name="Wang H."/>
            <person name="Chen T."/>
            <person name="Wang W."/>
            <person name="Yang R."/>
        </authorList>
    </citation>
    <scope>NUCLEOTIDE SEQUENCE [LARGE SCALE GENOMIC DNA]</scope>
    <source>
        <strain evidence="13">TTIB1903HZAU</strain>
        <tissue evidence="13">Muscle</tissue>
    </source>
</reference>
<evidence type="ECO:0000256" key="10">
    <source>
        <dbReference type="SAM" id="MobiDB-lite"/>
    </source>
</evidence>
<feature type="compositionally biased region" description="Polar residues" evidence="10">
    <location>
        <begin position="568"/>
        <end position="578"/>
    </location>
</feature>
<dbReference type="PROSITE" id="PS50005">
    <property type="entry name" value="TPR"/>
    <property type="match status" value="2"/>
</dbReference>
<dbReference type="EMBL" id="SOYY01000010">
    <property type="protein sequence ID" value="KAA0715458.1"/>
    <property type="molecule type" value="Genomic_DNA"/>
</dbReference>
<dbReference type="GO" id="GO:0098794">
    <property type="term" value="C:postsynapse"/>
    <property type="evidence" value="ECO:0007669"/>
    <property type="project" value="UniProtKB-SubCell"/>
</dbReference>
<feature type="repeat" description="ANK" evidence="8">
    <location>
        <begin position="1270"/>
        <end position="1302"/>
    </location>
</feature>
<keyword evidence="1" id="KW-0597">Phosphoprotein</keyword>
<feature type="compositionally biased region" description="Polar residues" evidence="10">
    <location>
        <begin position="1560"/>
        <end position="1580"/>
    </location>
</feature>
<evidence type="ECO:0000256" key="9">
    <source>
        <dbReference type="PROSITE-ProRule" id="PRU00339"/>
    </source>
</evidence>
<dbReference type="InterPro" id="IPR002110">
    <property type="entry name" value="Ankyrin_rpt"/>
</dbReference>
<accession>A0A5A9P0M0</accession>
<feature type="compositionally biased region" description="Polar residues" evidence="10">
    <location>
        <begin position="237"/>
        <end position="246"/>
    </location>
</feature>
<comment type="subcellular location">
    <subcellularLocation>
        <location evidence="6">Postsynapse</location>
    </subcellularLocation>
</comment>
<dbReference type="PANTHER" id="PTHR24166:SF23">
    <property type="entry name" value="PROTEIN TANC1"/>
    <property type="match status" value="1"/>
</dbReference>
<dbReference type="Pfam" id="PF12796">
    <property type="entry name" value="Ank_2"/>
    <property type="match status" value="2"/>
</dbReference>
<feature type="compositionally biased region" description="Basic and acidic residues" evidence="10">
    <location>
        <begin position="1666"/>
        <end position="1680"/>
    </location>
</feature>
<dbReference type="FunFam" id="1.25.40.20:FF:000229">
    <property type="entry name" value="protein TANC1 isoform X3"/>
    <property type="match status" value="1"/>
</dbReference>
<organism evidence="13 14">
    <name type="scientific">Triplophysa tibetana</name>
    <dbReference type="NCBI Taxonomy" id="1572043"/>
    <lineage>
        <taxon>Eukaryota</taxon>
        <taxon>Metazoa</taxon>
        <taxon>Chordata</taxon>
        <taxon>Craniata</taxon>
        <taxon>Vertebrata</taxon>
        <taxon>Euteleostomi</taxon>
        <taxon>Actinopterygii</taxon>
        <taxon>Neopterygii</taxon>
        <taxon>Teleostei</taxon>
        <taxon>Ostariophysi</taxon>
        <taxon>Cypriniformes</taxon>
        <taxon>Nemacheilidae</taxon>
        <taxon>Triplophysa</taxon>
    </lineage>
</organism>
<dbReference type="SMART" id="SM00028">
    <property type="entry name" value="TPR"/>
    <property type="match status" value="3"/>
</dbReference>
<evidence type="ECO:0000256" key="7">
    <source>
        <dbReference type="ARBA" id="ARBA00038259"/>
    </source>
</evidence>
<feature type="repeat" description="ANK" evidence="8">
    <location>
        <begin position="1063"/>
        <end position="1095"/>
    </location>
</feature>
<proteinExistence type="inferred from homology"/>
<gene>
    <name evidence="13" type="ORF">E1301_Tti019585</name>
</gene>
<evidence type="ECO:0000313" key="14">
    <source>
        <dbReference type="Proteomes" id="UP000324632"/>
    </source>
</evidence>
<feature type="region of interest" description="Disordered" evidence="10">
    <location>
        <begin position="1514"/>
        <end position="1596"/>
    </location>
</feature>
<dbReference type="Proteomes" id="UP000324632">
    <property type="component" value="Chromosome 10"/>
</dbReference>
<evidence type="ECO:0000256" key="6">
    <source>
        <dbReference type="ARBA" id="ARBA00034110"/>
    </source>
</evidence>
<feature type="compositionally biased region" description="Low complexity" evidence="10">
    <location>
        <begin position="1710"/>
        <end position="1731"/>
    </location>
</feature>
<protein>
    <submittedName>
        <fullName evidence="13">Protein TANC1</fullName>
    </submittedName>
</protein>
<evidence type="ECO:0000313" key="13">
    <source>
        <dbReference type="EMBL" id="KAA0715458.1"/>
    </source>
</evidence>
<dbReference type="Pfam" id="PF25521">
    <property type="entry name" value="WHD_TANC1"/>
    <property type="match status" value="1"/>
</dbReference>
<keyword evidence="3 9" id="KW-0802">TPR repeat</keyword>
<feature type="region of interest" description="Disordered" evidence="10">
    <location>
        <begin position="298"/>
        <end position="349"/>
    </location>
</feature>
<feature type="repeat" description="TPR" evidence="9">
    <location>
        <begin position="1429"/>
        <end position="1462"/>
    </location>
</feature>
<dbReference type="InterPro" id="IPR058056">
    <property type="entry name" value="WH_TANC1/2"/>
</dbReference>
<feature type="region of interest" description="Disordered" evidence="10">
    <location>
        <begin position="1629"/>
        <end position="1764"/>
    </location>
</feature>
<feature type="repeat" description="ANK" evidence="8">
    <location>
        <begin position="1207"/>
        <end position="1236"/>
    </location>
</feature>
<evidence type="ECO:0000256" key="8">
    <source>
        <dbReference type="PROSITE-ProRule" id="PRU00023"/>
    </source>
</evidence>
<dbReference type="InterPro" id="IPR058018">
    <property type="entry name" value="AAA_lid_TANC1/2"/>
</dbReference>
<comment type="similarity">
    <text evidence="7">Belongs to the TANC family.</text>
</comment>
<evidence type="ECO:0000256" key="4">
    <source>
        <dbReference type="ARBA" id="ARBA00023018"/>
    </source>
</evidence>
<dbReference type="Pfam" id="PF13637">
    <property type="entry name" value="Ank_4"/>
    <property type="match status" value="1"/>
</dbReference>
<keyword evidence="2" id="KW-0677">Repeat</keyword>
<feature type="region of interest" description="Disordered" evidence="10">
    <location>
        <begin position="535"/>
        <end position="584"/>
    </location>
</feature>
<feature type="repeat" description="ANK" evidence="8">
    <location>
        <begin position="1303"/>
        <end position="1335"/>
    </location>
</feature>
<feature type="repeat" description="TPR" evidence="9">
    <location>
        <begin position="1382"/>
        <end position="1415"/>
    </location>
</feature>
<feature type="compositionally biased region" description="Basic and acidic residues" evidence="10">
    <location>
        <begin position="263"/>
        <end position="277"/>
    </location>
</feature>
<dbReference type="PANTHER" id="PTHR24166">
    <property type="entry name" value="ROLLING PEBBLES, ISOFORM B"/>
    <property type="match status" value="1"/>
</dbReference>
<dbReference type="InterPro" id="IPR027417">
    <property type="entry name" value="P-loop_NTPase"/>
</dbReference>
<keyword evidence="4" id="KW-0770">Synapse</keyword>
<dbReference type="Gene3D" id="1.25.40.10">
    <property type="entry name" value="Tetratricopeptide repeat domain"/>
    <property type="match status" value="1"/>
</dbReference>
<dbReference type="PROSITE" id="PS50088">
    <property type="entry name" value="ANK_REPEAT"/>
    <property type="match status" value="5"/>
</dbReference>
<feature type="repeat" description="ANK" evidence="8">
    <location>
        <begin position="1237"/>
        <end position="1269"/>
    </location>
</feature>
<feature type="domain" description="TANC1/2-like AAA+ ATPase lid" evidence="11">
    <location>
        <begin position="744"/>
        <end position="838"/>
    </location>
</feature>
<feature type="compositionally biased region" description="Polar residues" evidence="10">
    <location>
        <begin position="1683"/>
        <end position="1692"/>
    </location>
</feature>
<dbReference type="InterPro" id="IPR011990">
    <property type="entry name" value="TPR-like_helical_dom_sf"/>
</dbReference>
<feature type="compositionally biased region" description="Pro residues" evidence="10">
    <location>
        <begin position="557"/>
        <end position="567"/>
    </location>
</feature>
<feature type="compositionally biased region" description="Basic and acidic residues" evidence="10">
    <location>
        <begin position="1741"/>
        <end position="1751"/>
    </location>
</feature>
<sequence length="1898" mass="207293">MFKAVLKKSRDSGKNCKKDAGELYLLNAQRRCPGGAVQGAGMYPSIDEGLRHGLAKGVSMSLPSSPLLPRQTYVMAPRPCKKSPVYIPELLVFFGAVRRAFHQRCVVSPSPVDRWVFLFHVGPARKAKYVESPRVPGDAITSLRKVADATAELAAPGPSPATQELMTRLGFLLGEGIPGSTRIPMDDKNEKKCAVNQGISPCSTLTSSTASPCTDSPCSTLNSSSSRPAANHRSPCGTITSPSSTLESKDSGIIATITSSSENDDRSGSSLEWSKDGSIRSCGQHALAQTAVRADACSPVAEEEGSGSGAEGRSRAKTSSGASAHGSEGPVQYHTQTSSSLIMPRPNSVAGVPTDYSGVDRTDYFQDNGIDSSQVDRIAYSQVLFLASVVDVMQIRTLVLNTADILRPVEADSTSSTKLEDLSYLDEQRNAPLRTSIRLPWHNTGGRAPHDKARFTPYKPTDIMLKPLLFEVPSITTDSVFVGRDWLFQQLEDDLRPRESGESSGVILVGNVGFGKTAIISRLVALSCHGGRMRQIASNSPNASPKCGEPSSDLPLSQPPQPTPPPSATNTLRPSSCPGTPELQRRREEAVKRLAAKVVAYHYCQADNTYTCLVPEFVHSVAALLCRAHQLTAYRELLLKEPHLQSMLSLRSCVQDPTAAFRRGILQPLINLRKERKIPEEDYIILVDGLNEAEFHKPDYGDTVASFLTKIICRFPDWLKLVVTVRSSLLEITGLLNFPKISLDEFPDNPEISADLNAYIQHRINSSQNILNNISLNGKADPIIVGKVSSHLISRSQGSYLYLKLTLDLFEKGHLVVKSASYKVVPVSLSELYLLQCNMKFMSNSAFERAMPILNVALASLHPMADEQLFQALNAGSVRGEQVWEDFQQMMETLSCFLIKRRDKTRMFCHPSFREWLVWRADGESSEFLCDPRSGHALMAFMLSRQEGKLNRQQTVELGHHILKAHIFKGLSKKTGVSSSILQALWISFSTDGLSAALASLRNLYTPNVKVSRLLMLGGVNVNYRTEVLNNAPVLCVQSHLGHQEMVSLLLEFGANGDLVSENGMSSLCYAASAGHLGVVHLLCKKGAKVDLVDKSGQCALVHAALRGHPEVIECLLELTWSSEGQQVDLSLKNKALQQGLIAACSMGHTHVLEGLLMLNNELTVQIDAHDTLWGETEDAPEICQLCCIKYQLGLRYLLHVCVCLDSALTAAAGRGKLEIADLLLQHGADVNVSDKQGRTLLMVAACEGHLSTAEFLLSKGASLTSVDKEGLTPLSWACLKGHKNVVQFLVEKGAVIDHSDRNGRTPLDLAAFYGDADIVHYLVEKGAVIEHVDYSGMRALDRAIGCRNTSVVLTLLKKGAKLGNAAWAMATSKPDILIILLQKLMEEGNLLYKRGKMKEAAQRYQYALRKFPREGFGDELKAFKELRVSLYLNLSRCRRKTNDFGMAEEFATKALELKPKSYEAYYARARAKRSSRQFAAALADLHEASKLCPNNREICRLLSRVEEECKQMQRAQKQLTNPAAAVHDSDQDHGEPEDAGEATERSLGRDVDDEDESTEGWSQNIYSLNRTLPDSNGSVSPPHRQSFRHPHRESVAQKSLLLQPSKQAQIVKTNQHHGSLQVASARPMNAKTHSQYAPSSPIPSRHISSVLKAGPGIDISPLPDEAGRPLMRESEDHHLVQVHSSKTQELSTAPGAQAQDVRKDYGTGSHASSMRVSSSTSSLASSSSLSDGGKPQGPDVRTKTGSDKPKISQGSSVEYKPRPFMGIMDKKARFLQQQTSHPPISRGWQSQSSEGLVGHTISSTGVNCELAFAKPPAAFYEQLKTPSQGSALGGQHNGSLHSKEFDKFSCHKDPKPALSVAHSFADSMPKQPGLSRENPNIHVASMKPKRSFIESNV</sequence>
<evidence type="ECO:0000256" key="2">
    <source>
        <dbReference type="ARBA" id="ARBA00022737"/>
    </source>
</evidence>
<dbReference type="Pfam" id="PF25520">
    <property type="entry name" value="AAA_lid_TANC1"/>
    <property type="match status" value="1"/>
</dbReference>
<dbReference type="SUPFAM" id="SSF48403">
    <property type="entry name" value="Ankyrin repeat"/>
    <property type="match status" value="2"/>
</dbReference>
<feature type="domain" description="TANC1/2-like winged helix" evidence="12">
    <location>
        <begin position="840"/>
        <end position="992"/>
    </location>
</feature>
<dbReference type="SUPFAM" id="SSF52540">
    <property type="entry name" value="P-loop containing nucleoside triphosphate hydrolases"/>
    <property type="match status" value="1"/>
</dbReference>